<name>A0A1S4CG44_TOBAC</name>
<dbReference type="RefSeq" id="XP_016500152.1">
    <property type="nucleotide sequence ID" value="XM_016644666.1"/>
</dbReference>
<reference evidence="3" key="1">
    <citation type="submission" date="2025-08" db="UniProtKB">
        <authorList>
            <consortium name="RefSeq"/>
        </authorList>
    </citation>
    <scope>IDENTIFICATION</scope>
</reference>
<evidence type="ECO:0000256" key="2">
    <source>
        <dbReference type="SAM" id="MobiDB-lite"/>
    </source>
</evidence>
<evidence type="ECO:0000313" key="3">
    <source>
        <dbReference type="RefSeq" id="XP_016500152.1"/>
    </source>
</evidence>
<accession>A0A1S4CG44</accession>
<feature type="region of interest" description="Disordered" evidence="2">
    <location>
        <begin position="1"/>
        <end position="97"/>
    </location>
</feature>
<feature type="region of interest" description="Disordered" evidence="2">
    <location>
        <begin position="278"/>
        <end position="317"/>
    </location>
</feature>
<sequence>MAQTLEGPLGGMFSRGRGSAPSSLGKLRAVAGEKKKRKAPGSPSSERKKPKKSLARKPKESSSSRAPDSDSLYQVRDEPEEDDFFVAHGPTSPEERATVAEEIHKADPPQARGVDEKTRAEISRNAKHTQKEAPIALVLHHESFLRYRAEVNQLEAEIKELAEKRDMYKLLSEQHEGVVKNLQAELDTAQKEHADLVKKRDALGSEREVVKAQMHTTSANAEEMMAQYRADVKASEAQLKTTVEYMKRLSRWENLEEIHAQGLDLSAKIQEAKRLEVEAKKLADPKDEEGSEGSDELEDKEGPDNSGNKAGSGEDRA</sequence>
<protein>
    <submittedName>
        <fullName evidence="3">Myosin heavy chain, embryonic smooth muscle isoform-like</fullName>
    </submittedName>
</protein>
<dbReference type="KEGG" id="nta:107818625"/>
<proteinExistence type="predicted"/>
<feature type="coiled-coil region" evidence="1">
    <location>
        <begin position="144"/>
        <end position="238"/>
    </location>
</feature>
<dbReference type="AlphaFoldDB" id="A0A1S4CG44"/>
<keyword evidence="1" id="KW-0175">Coiled coil</keyword>
<dbReference type="PaxDb" id="4097-A0A1S4CG44"/>
<feature type="compositionally biased region" description="Acidic residues" evidence="2">
    <location>
        <begin position="286"/>
        <end position="301"/>
    </location>
</feature>
<evidence type="ECO:0000256" key="1">
    <source>
        <dbReference type="SAM" id="Coils"/>
    </source>
</evidence>
<organism evidence="3">
    <name type="scientific">Nicotiana tabacum</name>
    <name type="common">Common tobacco</name>
    <dbReference type="NCBI Taxonomy" id="4097"/>
    <lineage>
        <taxon>Eukaryota</taxon>
        <taxon>Viridiplantae</taxon>
        <taxon>Streptophyta</taxon>
        <taxon>Embryophyta</taxon>
        <taxon>Tracheophyta</taxon>
        <taxon>Spermatophyta</taxon>
        <taxon>Magnoliopsida</taxon>
        <taxon>eudicotyledons</taxon>
        <taxon>Gunneridae</taxon>
        <taxon>Pentapetalae</taxon>
        <taxon>asterids</taxon>
        <taxon>lamiids</taxon>
        <taxon>Solanales</taxon>
        <taxon>Solanaceae</taxon>
        <taxon>Nicotianoideae</taxon>
        <taxon>Nicotianeae</taxon>
        <taxon>Nicotiana</taxon>
    </lineage>
</organism>
<gene>
    <name evidence="3" type="primary">LOC107818625</name>
</gene>